<dbReference type="SUPFAM" id="SSF111369">
    <property type="entry name" value="HlyD-like secretion proteins"/>
    <property type="match status" value="1"/>
</dbReference>
<dbReference type="Gene3D" id="1.10.287.470">
    <property type="entry name" value="Helix hairpin bin"/>
    <property type="match status" value="1"/>
</dbReference>
<keyword evidence="2" id="KW-0813">Transport</keyword>
<feature type="domain" description="CusB-like barrel-sandwich hybrid" evidence="3">
    <location>
        <begin position="82"/>
        <end position="225"/>
    </location>
</feature>
<dbReference type="Gene3D" id="2.40.420.20">
    <property type="match status" value="1"/>
</dbReference>
<dbReference type="NCBIfam" id="TIGR01730">
    <property type="entry name" value="RND_mfp"/>
    <property type="match status" value="1"/>
</dbReference>
<dbReference type="Proteomes" id="UP000633278">
    <property type="component" value="Unassembled WGS sequence"/>
</dbReference>
<dbReference type="GO" id="GO:0015679">
    <property type="term" value="P:plasma membrane copper ion transport"/>
    <property type="evidence" value="ECO:0007669"/>
    <property type="project" value="TreeGrafter"/>
</dbReference>
<name>A0A917HYG1_9FLAO</name>
<dbReference type="AlphaFoldDB" id="A0A917HYG1"/>
<sequence>MPQNKYKLIFFSSLLMLFSCNSKPSEKSAEETFITSTQENQISLTKAQFEHQKMQFGSLVEKPFPNIVNANGTIDVPPENRAIVNATMGGYIKTTPLLIGDKVKKGQVLVTIENPEFVSLQQKYLESHSQLPSLEAAYKREQTLFAEKISSEKNYLKAESDYKTMLATYKGIAKQLQLLNISKEQVIQGNFTSIATVYAPISGSITKVNVSRGSYVSPSTLILEIINNDHIHLELSLFEKDIMQIKKGQEIVFSIPEASSQKYKATVHLVGTALEANRTVKVHGHINDEDHKHFLTGMFIEAAIVTASQTKLALPSEAVVDIEGKNFVLILDKQDDKGYLFHKKEVKTTKSHEGFVLIENAADFNANTQFLTQGAYTLLGI</sequence>
<dbReference type="PANTHER" id="PTHR30097:SF4">
    <property type="entry name" value="SLR6042 PROTEIN"/>
    <property type="match status" value="1"/>
</dbReference>
<dbReference type="PROSITE" id="PS51257">
    <property type="entry name" value="PROKAR_LIPOPROTEIN"/>
    <property type="match status" value="1"/>
</dbReference>
<dbReference type="EMBL" id="BMJW01000001">
    <property type="protein sequence ID" value="GGG95858.1"/>
    <property type="molecule type" value="Genomic_DNA"/>
</dbReference>
<comment type="similarity">
    <text evidence="1">Belongs to the membrane fusion protein (MFP) (TC 8.A.1) family.</text>
</comment>
<dbReference type="Pfam" id="PF25919">
    <property type="entry name" value="BSH_CusB"/>
    <property type="match status" value="1"/>
</dbReference>
<dbReference type="InterPro" id="IPR051909">
    <property type="entry name" value="MFP_Cation_Efflux"/>
</dbReference>
<accession>A0A917HYG1</accession>
<dbReference type="InterPro" id="IPR006143">
    <property type="entry name" value="RND_pump_MFP"/>
</dbReference>
<keyword evidence="5" id="KW-1185">Reference proteome</keyword>
<dbReference type="PANTHER" id="PTHR30097">
    <property type="entry name" value="CATION EFFLUX SYSTEM PROTEIN CUSB"/>
    <property type="match status" value="1"/>
</dbReference>
<dbReference type="InterPro" id="IPR058790">
    <property type="entry name" value="BSH_CusB"/>
</dbReference>
<comment type="caution">
    <text evidence="4">The sequence shown here is derived from an EMBL/GenBank/DDBJ whole genome shotgun (WGS) entry which is preliminary data.</text>
</comment>
<evidence type="ECO:0000313" key="5">
    <source>
        <dbReference type="Proteomes" id="UP000633278"/>
    </source>
</evidence>
<dbReference type="GO" id="GO:0016020">
    <property type="term" value="C:membrane"/>
    <property type="evidence" value="ECO:0007669"/>
    <property type="project" value="InterPro"/>
</dbReference>
<organism evidence="4 5">
    <name type="scientific">Polaribacter pacificus</name>
    <dbReference type="NCBI Taxonomy" id="1775173"/>
    <lineage>
        <taxon>Bacteria</taxon>
        <taxon>Pseudomonadati</taxon>
        <taxon>Bacteroidota</taxon>
        <taxon>Flavobacteriia</taxon>
        <taxon>Flavobacteriales</taxon>
        <taxon>Flavobacteriaceae</taxon>
    </lineage>
</organism>
<reference evidence="4" key="1">
    <citation type="journal article" date="2014" name="Int. J. Syst. Evol. Microbiol.">
        <title>Complete genome sequence of Corynebacterium casei LMG S-19264T (=DSM 44701T), isolated from a smear-ripened cheese.</title>
        <authorList>
            <consortium name="US DOE Joint Genome Institute (JGI-PGF)"/>
            <person name="Walter F."/>
            <person name="Albersmeier A."/>
            <person name="Kalinowski J."/>
            <person name="Ruckert C."/>
        </authorList>
    </citation>
    <scope>NUCLEOTIDE SEQUENCE</scope>
    <source>
        <strain evidence="4">CGMCC 1.15763</strain>
    </source>
</reference>
<proteinExistence type="inferred from homology"/>
<dbReference type="RefSeq" id="WP_188598352.1">
    <property type="nucleotide sequence ID" value="NZ_BMJW01000001.1"/>
</dbReference>
<dbReference type="GO" id="GO:0022857">
    <property type="term" value="F:transmembrane transporter activity"/>
    <property type="evidence" value="ECO:0007669"/>
    <property type="project" value="InterPro"/>
</dbReference>
<protein>
    <submittedName>
        <fullName evidence="4">Hemolysin D</fullName>
    </submittedName>
</protein>
<dbReference type="Gene3D" id="2.40.50.100">
    <property type="match status" value="1"/>
</dbReference>
<evidence type="ECO:0000313" key="4">
    <source>
        <dbReference type="EMBL" id="GGG95858.1"/>
    </source>
</evidence>
<dbReference type="Gene3D" id="2.40.30.170">
    <property type="match status" value="1"/>
</dbReference>
<gene>
    <name evidence="4" type="ORF">GCM10011416_11910</name>
</gene>
<reference evidence="4" key="2">
    <citation type="submission" date="2020-09" db="EMBL/GenBank/DDBJ databases">
        <authorList>
            <person name="Sun Q."/>
            <person name="Zhou Y."/>
        </authorList>
    </citation>
    <scope>NUCLEOTIDE SEQUENCE</scope>
    <source>
        <strain evidence="4">CGMCC 1.15763</strain>
    </source>
</reference>
<evidence type="ECO:0000256" key="1">
    <source>
        <dbReference type="ARBA" id="ARBA00009477"/>
    </source>
</evidence>
<evidence type="ECO:0000256" key="2">
    <source>
        <dbReference type="ARBA" id="ARBA00022448"/>
    </source>
</evidence>
<dbReference type="GO" id="GO:0030313">
    <property type="term" value="C:cell envelope"/>
    <property type="evidence" value="ECO:0007669"/>
    <property type="project" value="TreeGrafter"/>
</dbReference>
<dbReference type="GO" id="GO:0060003">
    <property type="term" value="P:copper ion export"/>
    <property type="evidence" value="ECO:0007669"/>
    <property type="project" value="TreeGrafter"/>
</dbReference>
<evidence type="ECO:0000259" key="3">
    <source>
        <dbReference type="Pfam" id="PF25919"/>
    </source>
</evidence>